<protein>
    <submittedName>
        <fullName evidence="2">Uncharacterized protein</fullName>
    </submittedName>
</protein>
<name>A0AA39UA50_9LECA</name>
<evidence type="ECO:0000313" key="2">
    <source>
        <dbReference type="EMBL" id="KAK0512081.1"/>
    </source>
</evidence>
<feature type="compositionally biased region" description="Basic and acidic residues" evidence="1">
    <location>
        <begin position="61"/>
        <end position="70"/>
    </location>
</feature>
<feature type="region of interest" description="Disordered" evidence="1">
    <location>
        <begin position="61"/>
        <end position="122"/>
    </location>
</feature>
<feature type="compositionally biased region" description="Basic and acidic residues" evidence="1">
    <location>
        <begin position="82"/>
        <end position="122"/>
    </location>
</feature>
<organism evidence="2 3">
    <name type="scientific">Cladonia borealis</name>
    <dbReference type="NCBI Taxonomy" id="184061"/>
    <lineage>
        <taxon>Eukaryota</taxon>
        <taxon>Fungi</taxon>
        <taxon>Dikarya</taxon>
        <taxon>Ascomycota</taxon>
        <taxon>Pezizomycotina</taxon>
        <taxon>Lecanoromycetes</taxon>
        <taxon>OSLEUM clade</taxon>
        <taxon>Lecanoromycetidae</taxon>
        <taxon>Lecanorales</taxon>
        <taxon>Lecanorineae</taxon>
        <taxon>Cladoniaceae</taxon>
        <taxon>Cladonia</taxon>
    </lineage>
</organism>
<proteinExistence type="predicted"/>
<dbReference type="Proteomes" id="UP001166286">
    <property type="component" value="Unassembled WGS sequence"/>
</dbReference>
<evidence type="ECO:0000313" key="3">
    <source>
        <dbReference type="Proteomes" id="UP001166286"/>
    </source>
</evidence>
<dbReference type="AlphaFoldDB" id="A0AA39UA50"/>
<comment type="caution">
    <text evidence="2">The sequence shown here is derived from an EMBL/GenBank/DDBJ whole genome shotgun (WGS) entry which is preliminary data.</text>
</comment>
<dbReference type="EMBL" id="JAFEKC020000011">
    <property type="protein sequence ID" value="KAK0512081.1"/>
    <property type="molecule type" value="Genomic_DNA"/>
</dbReference>
<evidence type="ECO:0000256" key="1">
    <source>
        <dbReference type="SAM" id="MobiDB-lite"/>
    </source>
</evidence>
<sequence length="122" mass="14677">MCHSIHQIFSCGHHRPQLELCPLEFLKGHTLDYARQDFDHACWCCRREQKLRDRLEEHKRKIEEQERAGEADDESDVKAPSCRREQKLRERLEEHKRKIEEQERDGEANDEREVQAPKESSQ</sequence>
<keyword evidence="3" id="KW-1185">Reference proteome</keyword>
<reference evidence="2" key="1">
    <citation type="submission" date="2023-03" db="EMBL/GenBank/DDBJ databases">
        <title>Complete genome of Cladonia borealis.</title>
        <authorList>
            <person name="Park H."/>
        </authorList>
    </citation>
    <scope>NUCLEOTIDE SEQUENCE</scope>
    <source>
        <strain evidence="2">ANT050790</strain>
    </source>
</reference>
<gene>
    <name evidence="2" type="ORF">JMJ35_005209</name>
</gene>
<accession>A0AA39UA50</accession>